<evidence type="ECO:0000313" key="3">
    <source>
        <dbReference type="Proteomes" id="UP000186817"/>
    </source>
</evidence>
<reference evidence="2 3" key="1">
    <citation type="submission" date="2016-02" db="EMBL/GenBank/DDBJ databases">
        <title>Genome analysis of coral dinoflagellate symbionts highlights evolutionary adaptations to a symbiotic lifestyle.</title>
        <authorList>
            <person name="Aranda M."/>
            <person name="Li Y."/>
            <person name="Liew Y.J."/>
            <person name="Baumgarten S."/>
            <person name="Simakov O."/>
            <person name="Wilson M."/>
            <person name="Piel J."/>
            <person name="Ashoor H."/>
            <person name="Bougouffa S."/>
            <person name="Bajic V.B."/>
            <person name="Ryu T."/>
            <person name="Ravasi T."/>
            <person name="Bayer T."/>
            <person name="Micklem G."/>
            <person name="Kim H."/>
            <person name="Bhak J."/>
            <person name="Lajeunesse T.C."/>
            <person name="Voolstra C.R."/>
        </authorList>
    </citation>
    <scope>NUCLEOTIDE SEQUENCE [LARGE SCALE GENOMIC DNA]</scope>
    <source>
        <strain evidence="2 3">CCMP2467</strain>
    </source>
</reference>
<evidence type="ECO:0000313" key="2">
    <source>
        <dbReference type="EMBL" id="OLQ11365.1"/>
    </source>
</evidence>
<gene>
    <name evidence="2" type="ORF">AK812_SmicGene4834</name>
</gene>
<dbReference type="EMBL" id="LSRX01000060">
    <property type="protein sequence ID" value="OLQ11365.1"/>
    <property type="molecule type" value="Genomic_DNA"/>
</dbReference>
<dbReference type="Proteomes" id="UP000186817">
    <property type="component" value="Unassembled WGS sequence"/>
</dbReference>
<dbReference type="OrthoDB" id="10338554at2759"/>
<accession>A0A1Q9EVF7</accession>
<feature type="region of interest" description="Disordered" evidence="1">
    <location>
        <begin position="133"/>
        <end position="155"/>
    </location>
</feature>
<organism evidence="2 3">
    <name type="scientific">Symbiodinium microadriaticum</name>
    <name type="common">Dinoflagellate</name>
    <name type="synonym">Zooxanthella microadriatica</name>
    <dbReference type="NCBI Taxonomy" id="2951"/>
    <lineage>
        <taxon>Eukaryota</taxon>
        <taxon>Sar</taxon>
        <taxon>Alveolata</taxon>
        <taxon>Dinophyceae</taxon>
        <taxon>Suessiales</taxon>
        <taxon>Symbiodiniaceae</taxon>
        <taxon>Symbiodinium</taxon>
    </lineage>
</organism>
<name>A0A1Q9EVF7_SYMMI</name>
<dbReference type="AlphaFoldDB" id="A0A1Q9EVF7"/>
<comment type="caution">
    <text evidence="2">The sequence shown here is derived from an EMBL/GenBank/DDBJ whole genome shotgun (WGS) entry which is preliminary data.</text>
</comment>
<proteinExistence type="predicted"/>
<protein>
    <submittedName>
        <fullName evidence="2">Uncharacterized protein</fullName>
    </submittedName>
</protein>
<keyword evidence="3" id="KW-1185">Reference proteome</keyword>
<feature type="region of interest" description="Disordered" evidence="1">
    <location>
        <begin position="189"/>
        <end position="219"/>
    </location>
</feature>
<sequence length="477" mass="51499">MSEAVAKLGSYLLTSLGLELEFEEWGIAKGAPAICLVRGLVAKLALPGWAKFSAACPSYVLTAQRQIALGKATEDAKLILLLHSRASTTFVHLPAVKRASPHLKWAKQVHTQQQTWLAQHCGILRGKLCKPLPRRNAGTRMHRPGGPKRSTALRESTGSLPTLLPLFGTVLQWATDLRGDSTELVARAKELPITRRDQRGRQKQRQPSPEARELAQDGGSRGLQDLVPVLVEHGVVSLCLQAAKLRSAGVASWQIEMIGHGVPSSRTTLLAPALGVDLPAVPVRPRADQAGAFAAAQPEARESALQLLKEDFLARSTVGPVQSRLQHRSGHALAVAFRSSVFHFNKATDALLYLVRVLLLIADIHFVDDLGCVDPGSSEQSSFVAFREFCLASGFRLKVSKEQPSGACQKIQGGFIAVKPDRVLVKSDPERVAELQGVLQQALQQDVLSSDATARLVGKLDFLCSSSSSLLQLSPPK</sequence>
<feature type="compositionally biased region" description="Basic and acidic residues" evidence="1">
    <location>
        <begin position="189"/>
        <end position="200"/>
    </location>
</feature>
<evidence type="ECO:0000256" key="1">
    <source>
        <dbReference type="SAM" id="MobiDB-lite"/>
    </source>
</evidence>